<dbReference type="EMBL" id="HBGT01007812">
    <property type="protein sequence ID" value="CAD9397534.1"/>
    <property type="molecule type" value="Transcribed_RNA"/>
</dbReference>
<sequence length="283" mass="31273">MGGTNSREEYPYGYARKEQWVVRHEDDDRECCMAVATSHFFRPAIGHDWRRSRHENPQDAHDVNAWDAISEPGTPVAPLRSSYNGWHKGGASGARCIGGAGGMRGSSSCMDFGSGSPDGVEDRVSLDDDTATMGGRRHRSFSSLKKVSSYCEMGKTMESGLNGRRNVSFGTLSIARIDSRESLTKSEKKRMWYDRQDVGSFVVNELTRRKDIGVTSTSALCPEAADIDLETEEEADPATSEPQREVQPEDEEEPPMQMPPQVQPEPYQSEGLGQGDNEGLVVF</sequence>
<reference evidence="2" key="1">
    <citation type="submission" date="2021-01" db="EMBL/GenBank/DDBJ databases">
        <authorList>
            <person name="Corre E."/>
            <person name="Pelletier E."/>
            <person name="Niang G."/>
            <person name="Scheremetjew M."/>
            <person name="Finn R."/>
            <person name="Kale V."/>
            <person name="Holt S."/>
            <person name="Cochrane G."/>
            <person name="Meng A."/>
            <person name="Brown T."/>
            <person name="Cohen L."/>
        </authorList>
    </citation>
    <scope>NUCLEOTIDE SEQUENCE</scope>
    <source>
        <strain evidence="2">RCC1693</strain>
    </source>
</reference>
<organism evidence="2">
    <name type="scientific">Florenciella parvula</name>
    <dbReference type="NCBI Taxonomy" id="236787"/>
    <lineage>
        <taxon>Eukaryota</taxon>
        <taxon>Sar</taxon>
        <taxon>Stramenopiles</taxon>
        <taxon>Ochrophyta</taxon>
        <taxon>Dictyochophyceae</taxon>
        <taxon>Florenciellales</taxon>
        <taxon>Florenciella</taxon>
    </lineage>
</organism>
<gene>
    <name evidence="2" type="ORF">FPAR1323_LOCUS4227</name>
</gene>
<name>A0A7S2BHY3_9STRA</name>
<evidence type="ECO:0000313" key="2">
    <source>
        <dbReference type="EMBL" id="CAD9397534.1"/>
    </source>
</evidence>
<dbReference type="AlphaFoldDB" id="A0A7S2BHY3"/>
<feature type="compositionally biased region" description="Acidic residues" evidence="1">
    <location>
        <begin position="227"/>
        <end position="236"/>
    </location>
</feature>
<protein>
    <submittedName>
        <fullName evidence="2">Uncharacterized protein</fullName>
    </submittedName>
</protein>
<accession>A0A7S2BHY3</accession>
<evidence type="ECO:0000256" key="1">
    <source>
        <dbReference type="SAM" id="MobiDB-lite"/>
    </source>
</evidence>
<feature type="region of interest" description="Disordered" evidence="1">
    <location>
        <begin position="227"/>
        <end position="283"/>
    </location>
</feature>
<proteinExistence type="predicted"/>